<name>S9QZC9_9RHOB</name>
<keyword evidence="3" id="KW-1185">Reference proteome</keyword>
<sequence>MNIAVTDGVALMPTAFAEGLDVWSRGDGRPGSDTYEGLATAAFVPADADFAGCLEIQKTEGTQKLRYMGQTPILPGVYLRVTARVKAMAGSLPEVRIAAYAADGGGAAVGGLTTQGAPVTLQSYGEVVEVSAIVGVGNRGGVDLVWGREPAYGHFGIDLTGPNGGVVRVDDIVVEDVTRFFLRDLVSVVDVRDYGAVGDGSTDDSAAFEAADAAANGRRVLVPEGTFRLANSVTLESRVIFAGTVTMPTAARLSLTRNFDLPTYIDAFGNEQLALKKALQSLLNNADHESLDLGGRRVSIDAPIDVHAAVENRDTFSQRRVLRNGQLRAENSGNWAPTAVTSTATYSTGNDRRLTNVANVANIEVGSLVEGAGVGREVYVSAKNVGTQEVTLSEPLYDAAGTQSYTFRRFRYLLDFSGFTQLEKFEIEDVELQCNEQASGVLLPPDGTVNVIRNCVFNRPGHRAITSHGQGCQGMLVDHNQFISAEGGELTQNRQSVAINTNANDVKLRNNRASQFRHFAVISGQHSVISGNHFFQGDSNSNGIRSAGIVICLTACNTTIANNYIDNCHIEWTNERDAEPDFTGGFGFAGLSVTGNVFLCSHVAQWFSFIVARPYGTDHRLNGVNISGNTFRCVGGTINRVERVDTSFAVLNHQAARNVVVSNNTYHNVEYGAENPLRVRHSQNSHAATWVIETENRLPFGGRAKDVQGLALTSRPRDANNVSKYVTPYVSTEEGPAADRVHAIWPEPMRGDVTLTVRMDS</sequence>
<gene>
    <name evidence="2" type="ORF">Salmuc_01203</name>
</gene>
<feature type="domain" description="Rhamnogalacturonase A/B/Epimerase-like pectate lyase" evidence="1">
    <location>
        <begin position="189"/>
        <end position="249"/>
    </location>
</feature>
<evidence type="ECO:0000313" key="3">
    <source>
        <dbReference type="Proteomes" id="UP000015347"/>
    </source>
</evidence>
<proteinExistence type="predicted"/>
<dbReference type="InterPro" id="IPR006626">
    <property type="entry name" value="PbH1"/>
</dbReference>
<dbReference type="eggNOG" id="COG5434">
    <property type="taxonomic scope" value="Bacteria"/>
</dbReference>
<dbReference type="SMART" id="SM00710">
    <property type="entry name" value="PbH1"/>
    <property type="match status" value="5"/>
</dbReference>
<dbReference type="InterPro" id="IPR012334">
    <property type="entry name" value="Pectin_lyas_fold"/>
</dbReference>
<accession>S9QZC9</accession>
<evidence type="ECO:0000313" key="2">
    <source>
        <dbReference type="EMBL" id="EPX86726.1"/>
    </source>
</evidence>
<organism evidence="2 3">
    <name type="scientific">Salipiger mucosus DSM 16094</name>
    <dbReference type="NCBI Taxonomy" id="1123237"/>
    <lineage>
        <taxon>Bacteria</taxon>
        <taxon>Pseudomonadati</taxon>
        <taxon>Pseudomonadota</taxon>
        <taxon>Alphaproteobacteria</taxon>
        <taxon>Rhodobacterales</taxon>
        <taxon>Roseobacteraceae</taxon>
        <taxon>Salipiger</taxon>
    </lineage>
</organism>
<dbReference type="Pfam" id="PF12708">
    <property type="entry name" value="Pect-lyase_RHGA_epim"/>
    <property type="match status" value="1"/>
</dbReference>
<dbReference type="HOGENOM" id="CLU_020982_0_0_5"/>
<protein>
    <recommendedName>
        <fullName evidence="1">Rhamnogalacturonase A/B/Epimerase-like pectate lyase domain-containing protein</fullName>
    </recommendedName>
</protein>
<dbReference type="AlphaFoldDB" id="S9QZC9"/>
<dbReference type="STRING" id="1123237.Salmuc_01203"/>
<comment type="caution">
    <text evidence="2">The sequence shown here is derived from an EMBL/GenBank/DDBJ whole genome shotgun (WGS) entry which is preliminary data.</text>
</comment>
<evidence type="ECO:0000259" key="1">
    <source>
        <dbReference type="Pfam" id="PF12708"/>
    </source>
</evidence>
<dbReference type="InterPro" id="IPR024535">
    <property type="entry name" value="RHGA/B-epi-like_pectate_lyase"/>
</dbReference>
<dbReference type="OrthoDB" id="7749009at2"/>
<dbReference type="Gene3D" id="2.160.20.10">
    <property type="entry name" value="Single-stranded right-handed beta-helix, Pectin lyase-like"/>
    <property type="match status" value="1"/>
</dbReference>
<dbReference type="RefSeq" id="WP_020043072.1">
    <property type="nucleotide sequence ID" value="NZ_KE557273.1"/>
</dbReference>
<reference evidence="3" key="1">
    <citation type="journal article" date="2014" name="Stand. Genomic Sci.">
        <title>Genome sequence of the exopolysaccharide-producing Salipiger mucosus type strain (DSM 16094(T)), a moderately halophilic member of the Roseobacter clade.</title>
        <authorList>
            <person name="Riedel T."/>
            <person name="Spring S."/>
            <person name="Fiebig A."/>
            <person name="Petersen J."/>
            <person name="Kyrpides N.C."/>
            <person name="Goker M."/>
            <person name="Klenk H.P."/>
        </authorList>
    </citation>
    <scope>NUCLEOTIDE SEQUENCE [LARGE SCALE GENOMIC DNA]</scope>
    <source>
        <strain evidence="3">DSM 16094</strain>
    </source>
</reference>
<dbReference type="EMBL" id="APVH01000004">
    <property type="protein sequence ID" value="EPX86726.1"/>
    <property type="molecule type" value="Genomic_DNA"/>
</dbReference>
<dbReference type="InterPro" id="IPR011050">
    <property type="entry name" value="Pectin_lyase_fold/virulence"/>
</dbReference>
<dbReference type="Proteomes" id="UP000015347">
    <property type="component" value="Unassembled WGS sequence"/>
</dbReference>
<dbReference type="SUPFAM" id="SSF51126">
    <property type="entry name" value="Pectin lyase-like"/>
    <property type="match status" value="1"/>
</dbReference>